<accession>A0ABW8N743</accession>
<evidence type="ECO:0000313" key="2">
    <source>
        <dbReference type="EMBL" id="MFK4639384.1"/>
    </source>
</evidence>
<dbReference type="Pfam" id="PF01593">
    <property type="entry name" value="Amino_oxidase"/>
    <property type="match status" value="1"/>
</dbReference>
<gene>
    <name evidence="2" type="ORF">ABIA52_002273</name>
</gene>
<comment type="caution">
    <text evidence="2">The sequence shown here is derived from an EMBL/GenBank/DDBJ whole genome shotgun (WGS) entry which is preliminary data.</text>
</comment>
<dbReference type="Proteomes" id="UP001620520">
    <property type="component" value="Unassembled WGS sequence"/>
</dbReference>
<reference evidence="2 3" key="1">
    <citation type="submission" date="2024-10" db="EMBL/GenBank/DDBJ databases">
        <title>Novel secondary metabolite-producing bacteria for plant disease control.</title>
        <authorList>
            <person name="Chevrette M."/>
        </authorList>
    </citation>
    <scope>NUCLEOTIDE SEQUENCE [LARGE SCALE GENOMIC DNA]</scope>
    <source>
        <strain evidence="2 3">J30 TE3557</strain>
    </source>
</reference>
<dbReference type="EMBL" id="JBIYEW010000003">
    <property type="protein sequence ID" value="MFK4639384.1"/>
    <property type="molecule type" value="Genomic_DNA"/>
</dbReference>
<evidence type="ECO:0000259" key="1">
    <source>
        <dbReference type="Pfam" id="PF01593"/>
    </source>
</evidence>
<dbReference type="PANTHER" id="PTHR42923">
    <property type="entry name" value="PROTOPORPHYRINOGEN OXIDASE"/>
    <property type="match status" value="1"/>
</dbReference>
<dbReference type="Gene3D" id="3.50.50.60">
    <property type="entry name" value="FAD/NAD(P)-binding domain"/>
    <property type="match status" value="1"/>
</dbReference>
<dbReference type="InterPro" id="IPR036188">
    <property type="entry name" value="FAD/NAD-bd_sf"/>
</dbReference>
<name>A0ABW8N743_9MICC</name>
<dbReference type="InterPro" id="IPR002937">
    <property type="entry name" value="Amino_oxidase"/>
</dbReference>
<dbReference type="RefSeq" id="WP_404594455.1">
    <property type="nucleotide sequence ID" value="NZ_JBIYEW010000003.1"/>
</dbReference>
<proteinExistence type="predicted"/>
<organism evidence="2 3">
    <name type="scientific">Paenarthrobacter histidinolovorans</name>
    <dbReference type="NCBI Taxonomy" id="43664"/>
    <lineage>
        <taxon>Bacteria</taxon>
        <taxon>Bacillati</taxon>
        <taxon>Actinomycetota</taxon>
        <taxon>Actinomycetes</taxon>
        <taxon>Micrococcales</taxon>
        <taxon>Micrococcaceae</taxon>
        <taxon>Paenarthrobacter</taxon>
    </lineage>
</organism>
<feature type="domain" description="Amine oxidase" evidence="1">
    <location>
        <begin position="12"/>
        <end position="446"/>
    </location>
</feature>
<sequence length="454" mass="48745">MYDVAIIGGGPAGLAAAYNLERAGQKVVLLEETGRLGGRAKTVDIHGEPVNMGAMFVYAGTASHELAVELGVALEPFEPTTFGIHVNGETVVSTDNDDLVERLPLTEESRNELRAFIDRATSEYYANTVDGQLRPSTPGFGEESAQSRICDLPQDVQEILTAAIRGGSVAHPSQLSATYALRYFASYLVKEKKNRVVSLGGMEAIPAALASSLQSTEVRLHHRVETIRQDAEGLWNLKASAEPHLSAPVNQDAGAATETWNATSRHIIMAVPAPRIAGMVQLPEWKSKALEAVQTPGSTELGVVVDISTPELSGMDDWSFIVTAGRLFDVVINSRPGRKDGTAQFVCYGNSAGYIEDANDSASGVLEQWLEEFLKVAPQLRGRILGASIQSWRHCFSLLTPTRAAALPQLQAPVDGTLHFAGDYSSETAGTHGAYAEAKRVTQDILRSVPTATY</sequence>
<protein>
    <submittedName>
        <fullName evidence="2">Protoporphyrinogen oxidase</fullName>
    </submittedName>
</protein>
<dbReference type="SUPFAM" id="SSF51905">
    <property type="entry name" value="FAD/NAD(P)-binding domain"/>
    <property type="match status" value="1"/>
</dbReference>
<keyword evidence="3" id="KW-1185">Reference proteome</keyword>
<dbReference type="InterPro" id="IPR050464">
    <property type="entry name" value="Zeta_carotene_desat/Oxidored"/>
</dbReference>
<evidence type="ECO:0000313" key="3">
    <source>
        <dbReference type="Proteomes" id="UP001620520"/>
    </source>
</evidence>